<dbReference type="InterPro" id="IPR000335">
    <property type="entry name" value="Bleomycin-R"/>
</dbReference>
<dbReference type="Gene3D" id="3.10.180.10">
    <property type="entry name" value="2,3-Dihydroxybiphenyl 1,2-Dioxygenase, domain 1"/>
    <property type="match status" value="1"/>
</dbReference>
<evidence type="ECO:0000256" key="1">
    <source>
        <dbReference type="ARBA" id="ARBA00011051"/>
    </source>
</evidence>
<feature type="domain" description="VOC" evidence="4">
    <location>
        <begin position="5"/>
        <end position="121"/>
    </location>
</feature>
<dbReference type="InterPro" id="IPR029068">
    <property type="entry name" value="Glyas_Bleomycin-R_OHBP_Dase"/>
</dbReference>
<dbReference type="Proteomes" id="UP000186309">
    <property type="component" value="Chromosome"/>
</dbReference>
<comment type="similarity">
    <text evidence="1">Belongs to the bleomycin resistance protein family.</text>
</comment>
<dbReference type="CDD" id="cd08349">
    <property type="entry name" value="BLMA_like"/>
    <property type="match status" value="1"/>
</dbReference>
<dbReference type="InterPro" id="IPR037523">
    <property type="entry name" value="VOC_core"/>
</dbReference>
<sequence>MSDFHFEAVPILRIFDIEKAKEFYVGFLGFKVEWEHRYEPTMPVYMQITRDGLTLHLSEHHGDCCPGSTVYVRAKGLDAYHAEITSKGYPYMRPGVEETPWNTRELMVIDPFGNRLRFGEPKSAETKPA</sequence>
<evidence type="ECO:0000313" key="5">
    <source>
        <dbReference type="EMBL" id="APW60053.1"/>
    </source>
</evidence>
<evidence type="ECO:0000313" key="6">
    <source>
        <dbReference type="Proteomes" id="UP000186309"/>
    </source>
</evidence>
<keyword evidence="3" id="KW-0046">Antibiotic resistance</keyword>
<dbReference type="Pfam" id="PF19581">
    <property type="entry name" value="Glyoxalase_7"/>
    <property type="match status" value="1"/>
</dbReference>
<proteinExistence type="inferred from homology"/>
<dbReference type="GO" id="GO:0046677">
    <property type="term" value="P:response to antibiotic"/>
    <property type="evidence" value="ECO:0007669"/>
    <property type="project" value="UniProtKB-KW"/>
</dbReference>
<dbReference type="PROSITE" id="PS51819">
    <property type="entry name" value="VOC"/>
    <property type="match status" value="1"/>
</dbReference>
<organism evidence="5 6">
    <name type="scientific">Paludisphaera borealis</name>
    <dbReference type="NCBI Taxonomy" id="1387353"/>
    <lineage>
        <taxon>Bacteria</taxon>
        <taxon>Pseudomonadati</taxon>
        <taxon>Planctomycetota</taxon>
        <taxon>Planctomycetia</taxon>
        <taxon>Isosphaerales</taxon>
        <taxon>Isosphaeraceae</taxon>
        <taxon>Paludisphaera</taxon>
    </lineage>
</organism>
<evidence type="ECO:0000256" key="3">
    <source>
        <dbReference type="ARBA" id="ARBA00023251"/>
    </source>
</evidence>
<dbReference type="EMBL" id="CP019082">
    <property type="protein sequence ID" value="APW60053.1"/>
    <property type="molecule type" value="Genomic_DNA"/>
</dbReference>
<dbReference type="STRING" id="1387353.BSF38_01515"/>
<protein>
    <recommendedName>
        <fullName evidence="2">Bleomycin resistance protein</fullName>
    </recommendedName>
</protein>
<dbReference type="RefSeq" id="WP_076344436.1">
    <property type="nucleotide sequence ID" value="NZ_CP019082.1"/>
</dbReference>
<gene>
    <name evidence="5" type="ORF">BSF38_01515</name>
</gene>
<keyword evidence="6" id="KW-1185">Reference proteome</keyword>
<dbReference type="OrthoDB" id="9803104at2"/>
<dbReference type="KEGG" id="pbor:BSF38_01515"/>
<reference evidence="6" key="1">
    <citation type="submission" date="2016-12" db="EMBL/GenBank/DDBJ databases">
        <title>Comparative genomics of four Isosphaeraceae planctomycetes: a common pool of plasmids and glycoside hydrolase genes.</title>
        <authorList>
            <person name="Ivanova A."/>
        </authorList>
    </citation>
    <scope>NUCLEOTIDE SEQUENCE [LARGE SCALE GENOMIC DNA]</scope>
    <source>
        <strain evidence="6">PX4</strain>
    </source>
</reference>
<dbReference type="AlphaFoldDB" id="A0A1U7CME7"/>
<name>A0A1U7CME7_9BACT</name>
<dbReference type="SUPFAM" id="SSF54593">
    <property type="entry name" value="Glyoxalase/Bleomycin resistance protein/Dihydroxybiphenyl dioxygenase"/>
    <property type="match status" value="1"/>
</dbReference>
<evidence type="ECO:0000259" key="4">
    <source>
        <dbReference type="PROSITE" id="PS51819"/>
    </source>
</evidence>
<evidence type="ECO:0000256" key="2">
    <source>
        <dbReference type="ARBA" id="ARBA00021572"/>
    </source>
</evidence>
<accession>A0A1U7CME7</accession>